<dbReference type="EMBL" id="JAEKFT010000009">
    <property type="protein sequence ID" value="MBT0961467.1"/>
    <property type="molecule type" value="Genomic_DNA"/>
</dbReference>
<dbReference type="RefSeq" id="WP_214361225.1">
    <property type="nucleotide sequence ID" value="NZ_JAEKFT010000009.1"/>
</dbReference>
<evidence type="ECO:0000256" key="2">
    <source>
        <dbReference type="SAM" id="MobiDB-lite"/>
    </source>
</evidence>
<sequence length="648" mass="69358">MLRCLAATALGLSAGVALADSYRLALSKSENIEIFIEHAAGSAWCSPRLSLRAVHGGAADTAGLARLLPKLGALLKSQCPQASALDWVSTTADGKPFANGTSSKAELWVLHTTPAKAMPPLAAAAPNPAPEVREPQKPAPAQTPEPAPPPASTPTPAPPPETAPPPAAPPVPLPAPEPLPAPKPAPTPPPPIAAPVPAPAPTATPAPATPAPATPAIARFAVGDWTPGEGASSTRLAEVLTEMKDQNGCRILTRIESRTNMDYVTLKSDGLSCGADGYASGAGRLTLERSDGVPIARTGKLWFSAGIPLTQEATVRRPVAADTRNTLWFHLASDAATRTHFLLRARATSYGGIGAWQVDPQIDAVTEQADRFRQADAIRGAVDTAVAALAQAGVARASRANLVFSSDFDNGTVAGDANHLLYSISVWRGRDRRSPSGWGDWQYNLQQANNHLFQRDARLARQKQMEEQRAEQQRLYAEQREAQRLRMEQARLANEQRRNLQTYQQLVEEAARDPQRLRNRLESDIGYAPLSGGGYAKLVAGGKRKIQRIVRVDGSDGEDAEVDWPYAMRLLGQRKLDSGWYRVEGEVTLDAKRRDDEGLPLTLLAVDSAMPCKAEGCTDLLDPLAVTRMTLGQPDWTPEAAQAALQQQ</sequence>
<gene>
    <name evidence="4" type="ORF">I8J34_09815</name>
</gene>
<reference evidence="5" key="1">
    <citation type="journal article" date="2022" name="ISME J.">
        <title>Genetic and phylogenetic analysis of dissimilatory iodate-reducing bacteria identifies potential niches across the world's oceans.</title>
        <authorList>
            <person name="Reyes-Umana V."/>
            <person name="Henning Z."/>
            <person name="Lee K."/>
            <person name="Barnum T.P."/>
            <person name="Coates J.D."/>
        </authorList>
    </citation>
    <scope>NUCLEOTIDE SEQUENCE [LARGE SCALE GENOMIC DNA]</scope>
    <source>
        <strain evidence="5">IR12</strain>
    </source>
</reference>
<name>A0A944D9Z6_DENI1</name>
<evidence type="ECO:0000256" key="3">
    <source>
        <dbReference type="SAM" id="SignalP"/>
    </source>
</evidence>
<feature type="compositionally biased region" description="Pro residues" evidence="2">
    <location>
        <begin position="137"/>
        <end position="212"/>
    </location>
</feature>
<keyword evidence="3" id="KW-0732">Signal</keyword>
<evidence type="ECO:0000256" key="1">
    <source>
        <dbReference type="SAM" id="Coils"/>
    </source>
</evidence>
<keyword evidence="1" id="KW-0175">Coiled coil</keyword>
<protein>
    <submittedName>
        <fullName evidence="4">Uncharacterized protein</fullName>
    </submittedName>
</protein>
<organism evidence="4 5">
    <name type="scientific">Denitromonas iodatirespirans</name>
    <dbReference type="NCBI Taxonomy" id="2795389"/>
    <lineage>
        <taxon>Bacteria</taxon>
        <taxon>Pseudomonadati</taxon>
        <taxon>Pseudomonadota</taxon>
        <taxon>Betaproteobacteria</taxon>
        <taxon>Rhodocyclales</taxon>
        <taxon>Zoogloeaceae</taxon>
        <taxon>Denitromonas</taxon>
    </lineage>
</organism>
<dbReference type="Proteomes" id="UP000694660">
    <property type="component" value="Unassembled WGS sequence"/>
</dbReference>
<proteinExistence type="predicted"/>
<comment type="caution">
    <text evidence="4">The sequence shown here is derived from an EMBL/GenBank/DDBJ whole genome shotgun (WGS) entry which is preliminary data.</text>
</comment>
<evidence type="ECO:0000313" key="5">
    <source>
        <dbReference type="Proteomes" id="UP000694660"/>
    </source>
</evidence>
<feature type="signal peptide" evidence="3">
    <location>
        <begin position="1"/>
        <end position="19"/>
    </location>
</feature>
<dbReference type="PRINTS" id="PR01217">
    <property type="entry name" value="PRICHEXTENSN"/>
</dbReference>
<feature type="chain" id="PRO_5037508175" evidence="3">
    <location>
        <begin position="20"/>
        <end position="648"/>
    </location>
</feature>
<keyword evidence="5" id="KW-1185">Reference proteome</keyword>
<evidence type="ECO:0000313" key="4">
    <source>
        <dbReference type="EMBL" id="MBT0961467.1"/>
    </source>
</evidence>
<accession>A0A944D9Z6</accession>
<feature type="region of interest" description="Disordered" evidence="2">
    <location>
        <begin position="119"/>
        <end position="212"/>
    </location>
</feature>
<feature type="coiled-coil region" evidence="1">
    <location>
        <begin position="462"/>
        <end position="513"/>
    </location>
</feature>
<dbReference type="AlphaFoldDB" id="A0A944D9Z6"/>